<dbReference type="AlphaFoldDB" id="A0A658R5Y7"/>
<name>A0A658R5Y7_9BURK</name>
<comment type="caution">
    <text evidence="1">The sequence shown here is derived from an EMBL/GenBank/DDBJ whole genome shotgun (WGS) entry which is preliminary data.</text>
</comment>
<proteinExistence type="predicted"/>
<accession>A0A658R5Y7</accession>
<dbReference type="Proteomes" id="UP000198263">
    <property type="component" value="Unassembled WGS sequence"/>
</dbReference>
<dbReference type="RefSeq" id="WP_087129186.1">
    <property type="nucleotide sequence ID" value="NZ_FCNV02000031.1"/>
</dbReference>
<reference evidence="1 2" key="1">
    <citation type="submission" date="2016-01" db="EMBL/GenBank/DDBJ databases">
        <authorList>
            <person name="Peeters C."/>
        </authorList>
    </citation>
    <scope>NUCLEOTIDE SEQUENCE [LARGE SCALE GENOMIC DNA]</scope>
    <source>
        <strain evidence="1">LMG 29315</strain>
    </source>
</reference>
<keyword evidence="2" id="KW-1185">Reference proteome</keyword>
<sequence length="160" mass="17561">MATFKVFDAEVLPLGEAAVIITTAWLDNESPGGEAFLILPEKDHPLVAHGIAFDAKSFADSSVTLDENFILNEALNQALIDLRIYIADFAQKRQIPLPLSGPAVVEHPWTHLIQLWLRGKHTKALQTIMKDSQAQELSEKLKVATNIPPIKVTTIGSVSK</sequence>
<protein>
    <submittedName>
        <fullName evidence="1">Uncharacterized protein</fullName>
    </submittedName>
</protein>
<organism evidence="1 2">
    <name type="scientific">Caballeronia concitans</name>
    <dbReference type="NCBI Taxonomy" id="1777133"/>
    <lineage>
        <taxon>Bacteria</taxon>
        <taxon>Pseudomonadati</taxon>
        <taxon>Pseudomonadota</taxon>
        <taxon>Betaproteobacteria</taxon>
        <taxon>Burkholderiales</taxon>
        <taxon>Burkholderiaceae</taxon>
        <taxon>Caballeronia</taxon>
    </lineage>
</organism>
<gene>
    <name evidence="1" type="ORF">AWB72_05632</name>
</gene>
<evidence type="ECO:0000313" key="1">
    <source>
        <dbReference type="EMBL" id="SAL52747.1"/>
    </source>
</evidence>
<dbReference type="EMBL" id="FCNV02000031">
    <property type="protein sequence ID" value="SAL52747.1"/>
    <property type="molecule type" value="Genomic_DNA"/>
</dbReference>
<evidence type="ECO:0000313" key="2">
    <source>
        <dbReference type="Proteomes" id="UP000198263"/>
    </source>
</evidence>